<feature type="transmembrane region" description="Helical" evidence="2">
    <location>
        <begin position="1049"/>
        <end position="1069"/>
    </location>
</feature>
<feature type="transmembrane region" description="Helical" evidence="2">
    <location>
        <begin position="1081"/>
        <end position="1100"/>
    </location>
</feature>
<dbReference type="PANTHER" id="PTHR12526">
    <property type="entry name" value="GLYCOSYLTRANSFERASE"/>
    <property type="match status" value="1"/>
</dbReference>
<feature type="transmembrane region" description="Helical" evidence="2">
    <location>
        <begin position="1302"/>
        <end position="1321"/>
    </location>
</feature>
<accession>A0A9P7YD87</accession>
<keyword evidence="4" id="KW-1185">Reference proteome</keyword>
<organism evidence="3 4">
    <name type="scientific">Amylocarpus encephaloides</name>
    <dbReference type="NCBI Taxonomy" id="45428"/>
    <lineage>
        <taxon>Eukaryota</taxon>
        <taxon>Fungi</taxon>
        <taxon>Dikarya</taxon>
        <taxon>Ascomycota</taxon>
        <taxon>Pezizomycotina</taxon>
        <taxon>Leotiomycetes</taxon>
        <taxon>Helotiales</taxon>
        <taxon>Helotiales incertae sedis</taxon>
        <taxon>Amylocarpus</taxon>
    </lineage>
</organism>
<evidence type="ECO:0000256" key="1">
    <source>
        <dbReference type="SAM" id="MobiDB-lite"/>
    </source>
</evidence>
<feature type="transmembrane region" description="Helical" evidence="2">
    <location>
        <begin position="939"/>
        <end position="959"/>
    </location>
</feature>
<gene>
    <name evidence="3" type="ORF">BJ875DRAFT_498200</name>
</gene>
<dbReference type="PANTHER" id="PTHR12526:SF630">
    <property type="entry name" value="GLYCOSYLTRANSFERASE"/>
    <property type="match status" value="1"/>
</dbReference>
<feature type="transmembrane region" description="Helical" evidence="2">
    <location>
        <begin position="1387"/>
        <end position="1404"/>
    </location>
</feature>
<evidence type="ECO:0000313" key="4">
    <source>
        <dbReference type="Proteomes" id="UP000824998"/>
    </source>
</evidence>
<feature type="compositionally biased region" description="Polar residues" evidence="1">
    <location>
        <begin position="2902"/>
        <end position="2912"/>
    </location>
</feature>
<dbReference type="Proteomes" id="UP000824998">
    <property type="component" value="Unassembled WGS sequence"/>
</dbReference>
<keyword evidence="2" id="KW-1133">Transmembrane helix</keyword>
<dbReference type="Pfam" id="PF13692">
    <property type="entry name" value="Glyco_trans_1_4"/>
    <property type="match status" value="1"/>
</dbReference>
<proteinExistence type="predicted"/>
<dbReference type="OrthoDB" id="2582433at2759"/>
<dbReference type="EMBL" id="MU251592">
    <property type="protein sequence ID" value="KAG9231589.1"/>
    <property type="molecule type" value="Genomic_DNA"/>
</dbReference>
<protein>
    <submittedName>
        <fullName evidence="3">Glycosyltransferase family 4 protein</fullName>
    </submittedName>
</protein>
<comment type="caution">
    <text evidence="3">The sequence shown here is derived from an EMBL/GenBank/DDBJ whole genome shotgun (WGS) entry which is preliminary data.</text>
</comment>
<evidence type="ECO:0000256" key="2">
    <source>
        <dbReference type="SAM" id="Phobius"/>
    </source>
</evidence>
<feature type="transmembrane region" description="Helical" evidence="2">
    <location>
        <begin position="979"/>
        <end position="1004"/>
    </location>
</feature>
<feature type="transmembrane region" description="Helical" evidence="2">
    <location>
        <begin position="1416"/>
        <end position="1433"/>
    </location>
</feature>
<dbReference type="SUPFAM" id="SSF53756">
    <property type="entry name" value="UDP-Glycosyltransferase/glycogen phosphorylase"/>
    <property type="match status" value="1"/>
</dbReference>
<name>A0A9P7YD87_9HELO</name>
<feature type="region of interest" description="Disordered" evidence="1">
    <location>
        <begin position="2863"/>
        <end position="2912"/>
    </location>
</feature>
<sequence length="3002" mass="335993">MLVSLFNDHIPTPSVHKWSAHWNAARILGIWKAFSSLVLAGRFSSTHGRVRGQKKFLRLSGNGVASGDYTDLFIDWWQFILIALILVSIGLGLTYLIFVVFSHYRRKWIQHRLIPRNVPSAIKSYLSDISRSLPHCRVERIESKPANYGVYLGDFAAPPTKHEQQLLSQWDLLVFDPLQQNVVEAMLSGLYPLSLQALARLDVGVVAGHTKQDAVISVAQWFVNVMENCKVISRHENVVSGILIGNWEEFFAVPLLKEFICLVDSLGLSVYLEVSGPTFLSDPKLAELPQIRGLVIRNGTISSNGEERDAFQMAEMRPTIKAFVSQACLRSFVVFLWETLDDEAVPLNAVVKRSYQWARFYSALPWIGSSSALKIAEKSLHQVEPFGAFDWLKELRVMEFHEKWRSNRRISPLYVAEASQSVNQLHRLLSTYADPSDDLIKPRRSIEGSSISSTSTADVHSANYWSSNNNRSATHSGSSTPIASLEASSISFGSLTWTSLADRSLTHPISKSPTGSSYDYLGCFPLGFEVTKKAFLDIVQNQLRFRDMNLLEEVKSSTIVDISRRLSDFCKFLGSRSLGPMSEWFAAIQDLAQQLSEDYSSSTRSIIVHIGLDQGFQIHHGTRFWGVYSVDEDFVMDVFLSRNVQDLAGAILHTFLSSRGCPRYDCFQAEALLAEWSETTFRPLGLPPRIQNDLTLLSPTEILRFSQLLNLSPASGDNSFINLIRRACDVELLDSTDTIQLKELSTSGYLSGRATASDLISSRVGWYQLNGCQHSDLAICLGNFLQTHEIITNLLRERNIGDLQKITDVLATALNEDNVDSRVDMIAFSIFCAMRKHAYDEAYMEVTDRNTLFNDQSDQAAAFAELFATGARCEAYFDLTPSAFGKLLSDRYRAYHHRAGYEPPIWTDLKPTTPSAYAAAKIDVDPDTKKSSMTAYDRATFLSVFAIPALLDIVLLTTTGRGLYLSGYMSHDEQHSATLALMISLLISGAVGTWITCGGSYYLISMTFSAMNMFVLTRLVGGLAFTLIIGFIGFTAVGATNGIGSGLVFFLYLVALTSYLCLLATLANFQYPGSGFQSGRPVIIMVVPFLFISPVITIWIPYHDVQIYLSVIFAFLALLVVGVRRTAARWTTWYLGIEKLTDQRLREWYVETQEDGDEKALLGMSDPAVLKVARATMIQEVTAAQKLFGSKSQDPLVCALAKSYDATVFLLEWYSNYSGTPLPMPYSSTWNMQTKVALQTLQQLQTGIRLHNAFIHWRQAGDEVGCSLLYFIVALLDKWSSLLDGGQLLGLSAMNTKYRMPVGFALAYYLIGAVLLDFNAAKLHKMTASGQNMLIGDVKSIPEAVKREVKARRKLYWKMLGRYLLLHVWSLAIAANLLWIFDSTKESTILFLSYILAYTGLLWYQYTKIFAGPKSLKPLLVAVIIGLPLGQILRERYIDFMYCDTVTLGVACWTAAFLSLYYARIKMKSDENPSSISSKEGYSDLAPGGDYHAFTNPGKDPLLSQDELRIVFHNLRAMREEERYRIDPQNHPGLEIKSAFLHALGNYREPRTALSKFALEAFPEVSELLELATFAFERGTVIVDCVATSALGNIFSNVNAVSHFLDGRLHILVGCGMMDPEPEQASIQNFCRSTAEIVIHAIAENLMGLSHEDACLAESLLVAAPFTGQSKYSPVPSRIKEYLAQSKCSSPRAKALSRHLEAHALGCLALQVELETQWDRLPREIRELVLQRCTGQEEVLTRQQNEWLVFNKAHGIPVKTFITRCNYGAYVAMASRKYALGPRNGQLDEKLYHQDSLESLRFLRVLPPTSKRTLREILRDAKAPFSVAYHNVGICLKLLAIAFVAEPEYQRELTYALHSSSKFTRHLTMFTANGIWRYTRLLQDLVIPLFLFHGRKNVSTLWKRIGGTTVSLKRQKIAIENTEGLSTAFIHSPYGRAGTFKVHQYSGKLDKMPENNSKLQRVSTYNRDKLLLRREEFTNGAKINVYVYEYQPASAKAPRKTLSKAYNPRFPIMRRCIEGKNKSEEVNFNSRGLIQSGSHLLHGSLVRFNCHYRQGSDFDDELLRAEFALPHLTCTVSWSAPPATHQERLDKWIPHTQVTEATFVLGSDVYESHWSYDHKFHPTIHTTLNGEDIETPPIIQWDHLGVLKKPTKSSFAYDDPLISFRSLNSHALSRWLGLNTHRNPVSTSRARSKLWTAWKSTPGFDGVMVRYLDEQLLRKEPLLRPYWRRRDRGDLTGAGTYLDENADAIMATVDLDNSISGWAPLAMKIGDLYSFGQGGDANSRTRSKALDFDDGGLQVLAVDSGTWPNEGGGVSACRRDMINNLRSVNWHMIAESANDSGLPKHQTEMNVRSLKVIPLWGLDFLTPTHGLFKDRLDTEVEHVPRAATKLDIKRNFVPILSALVKGARTSNFSMGDIAQSTRALVNLNTYFSDSKHWSAIWKSDIVKDAWRNLWISQDLVSPTPSESWFQTEIPTVAQLDAALDLWHRYLFILSIPIPDRIPAIFQASHHSVSASYGIVCKIKRGSTLQIWDHAISWRETNLYLSSDLCNMAPFIRNALLGLMKVTSQLILHHADTILPCADFFNPGWEVEIGSSQGQLEHRNTFKRKIDPVVNGIPDMSKFAPIKEIKSKLPTVTMLSHVWYAKDIKTAILAADIIVNEWGFTDYRLDIYGAVDKSPSYSTDCFEIIASKSLPRFVNMRGEANPTSVLEKTWVFLNSSISEGLPLALGEAALTGAPVVCTDVGASLRVLTDPDTGARYSAVVAPNDARNLARAQINFLALLDEWAPYAEDPSGFVAPTITDKPTQSEVAAITARMYAKTEQRRALGMKSREIVQKSFGGERYLREHEQMLWIGKAKYDLLKAPQQPSPNPEPRPTMPALPIPSHANGTVALGPPTPPRRPQLSSTQTSSLMVPSLSSTTLMSPGVRSLFDSSASGVYRSRASTLAVQQIGMTPPMIKKMMPARVTLLKRSETYGSMTPLKANKLPAEDDFIRDVTVALERV</sequence>
<feature type="transmembrane region" description="Helical" evidence="2">
    <location>
        <begin position="1445"/>
        <end position="1463"/>
    </location>
</feature>
<feature type="transmembrane region" description="Helical" evidence="2">
    <location>
        <begin position="1106"/>
        <end position="1123"/>
    </location>
</feature>
<keyword evidence="2" id="KW-0472">Membrane</keyword>
<keyword evidence="2" id="KW-0812">Transmembrane</keyword>
<reference evidence="3" key="1">
    <citation type="journal article" date="2021" name="IMA Fungus">
        <title>Genomic characterization of three marine fungi, including Emericellopsis atlantica sp. nov. with signatures of a generalist lifestyle and marine biomass degradation.</title>
        <authorList>
            <person name="Hagestad O.C."/>
            <person name="Hou L."/>
            <person name="Andersen J.H."/>
            <person name="Hansen E.H."/>
            <person name="Altermark B."/>
            <person name="Li C."/>
            <person name="Kuhnert E."/>
            <person name="Cox R.J."/>
            <person name="Crous P.W."/>
            <person name="Spatafora J.W."/>
            <person name="Lail K."/>
            <person name="Amirebrahimi M."/>
            <person name="Lipzen A."/>
            <person name="Pangilinan J."/>
            <person name="Andreopoulos W."/>
            <person name="Hayes R.D."/>
            <person name="Ng V."/>
            <person name="Grigoriev I.V."/>
            <person name="Jackson S.A."/>
            <person name="Sutton T.D.S."/>
            <person name="Dobson A.D.W."/>
            <person name="Rama T."/>
        </authorList>
    </citation>
    <scope>NUCLEOTIDE SEQUENCE</scope>
    <source>
        <strain evidence="3">TRa018bII</strain>
    </source>
</reference>
<feature type="transmembrane region" description="Helical" evidence="2">
    <location>
        <begin position="1016"/>
        <end position="1037"/>
    </location>
</feature>
<dbReference type="Gene3D" id="3.40.50.2000">
    <property type="entry name" value="Glycogen Phosphorylase B"/>
    <property type="match status" value="1"/>
</dbReference>
<feature type="transmembrane region" description="Helical" evidence="2">
    <location>
        <begin position="76"/>
        <end position="101"/>
    </location>
</feature>
<feature type="compositionally biased region" description="Pro residues" evidence="1">
    <location>
        <begin position="2866"/>
        <end position="2881"/>
    </location>
</feature>
<feature type="transmembrane region" description="Helical" evidence="2">
    <location>
        <begin position="1360"/>
        <end position="1381"/>
    </location>
</feature>
<evidence type="ECO:0000313" key="3">
    <source>
        <dbReference type="EMBL" id="KAG9231589.1"/>
    </source>
</evidence>